<organism evidence="1 2">
    <name type="scientific">Pyruvatibacter mobilis</name>
    <dbReference type="NCBI Taxonomy" id="1712261"/>
    <lineage>
        <taxon>Bacteria</taxon>
        <taxon>Pseudomonadati</taxon>
        <taxon>Pseudomonadota</taxon>
        <taxon>Alphaproteobacteria</taxon>
        <taxon>Hyphomicrobiales</taxon>
        <taxon>Parvibaculaceae</taxon>
        <taxon>Pyruvatibacter</taxon>
    </lineage>
</organism>
<dbReference type="EMBL" id="WXYQ01000005">
    <property type="protein sequence ID" value="NBG95265.1"/>
    <property type="molecule type" value="Genomic_DNA"/>
</dbReference>
<proteinExistence type="predicted"/>
<reference evidence="1 2" key="1">
    <citation type="journal article" date="2016" name="Int. J. Syst. Evol. Microbiol.">
        <title>Pyruvatibacter mobilis gen. nov., sp. nov., a marine bacterium from the culture broth of Picochlorum sp. 122.</title>
        <authorList>
            <person name="Wang G."/>
            <person name="Tang M."/>
            <person name="Wu H."/>
            <person name="Dai S."/>
            <person name="Li T."/>
            <person name="Chen C."/>
            <person name="He H."/>
            <person name="Fan J."/>
            <person name="Xiang W."/>
            <person name="Li X."/>
        </authorList>
    </citation>
    <scope>NUCLEOTIDE SEQUENCE [LARGE SCALE GENOMIC DNA]</scope>
    <source>
        <strain evidence="1 2">GYP-11</strain>
    </source>
</reference>
<keyword evidence="2" id="KW-1185">Reference proteome</keyword>
<sequence>MAYEAAHRTGLTAPFAAPARALTFAGVVALGLGLSSTATGAEEFDRAGLLDDGAHFVVALHDAFETQARDCAAVEKTECTYYFDTRARDIRNGAEAYALPLPQDASVNALPDEFHETYAVITSEAADAEPYLTAELQLSYEGWVMAGLASDTGEAEAWHDRWERSLSALSPDTLEAGEQLVSFNYSGVQTR</sequence>
<dbReference type="AlphaFoldDB" id="A0A845Q9E4"/>
<dbReference type="OrthoDB" id="9871323at2"/>
<evidence type="ECO:0000313" key="2">
    <source>
        <dbReference type="Proteomes" id="UP000470384"/>
    </source>
</evidence>
<dbReference type="RefSeq" id="WP_160587285.1">
    <property type="nucleotide sequence ID" value="NZ_BMHN01000001.1"/>
</dbReference>
<gene>
    <name evidence="1" type="ORF">GTQ45_05930</name>
</gene>
<dbReference type="Proteomes" id="UP000470384">
    <property type="component" value="Unassembled WGS sequence"/>
</dbReference>
<comment type="caution">
    <text evidence="1">The sequence shown here is derived from an EMBL/GenBank/DDBJ whole genome shotgun (WGS) entry which is preliminary data.</text>
</comment>
<dbReference type="GeneID" id="300655269"/>
<accession>A0A845Q9E4</accession>
<evidence type="ECO:0000313" key="1">
    <source>
        <dbReference type="EMBL" id="NBG95265.1"/>
    </source>
</evidence>
<name>A0A845Q9E4_9HYPH</name>
<protein>
    <submittedName>
        <fullName evidence="1">Uncharacterized protein</fullName>
    </submittedName>
</protein>